<dbReference type="FunFam" id="1.10.40.30:FF:000002">
    <property type="entry name" value="Fumarate hydratase class II"/>
    <property type="match status" value="1"/>
</dbReference>
<dbReference type="InterPro" id="IPR020557">
    <property type="entry name" value="Fumarate_lyase_CS"/>
</dbReference>
<dbReference type="AlphaFoldDB" id="A0A4R6I3Y2"/>
<feature type="binding site" evidence="5">
    <location>
        <begin position="132"/>
        <end position="134"/>
    </location>
    <ligand>
        <name>substrate</name>
    </ligand>
</feature>
<evidence type="ECO:0000256" key="4">
    <source>
        <dbReference type="ARBA" id="ARBA00023239"/>
    </source>
</evidence>
<dbReference type="PRINTS" id="PR00145">
    <property type="entry name" value="ARGSUCLYASE"/>
</dbReference>
<dbReference type="PROSITE" id="PS00163">
    <property type="entry name" value="FUMARATE_LYASES"/>
    <property type="match status" value="1"/>
</dbReference>
<reference evidence="8 9" key="1">
    <citation type="submission" date="2019-03" db="EMBL/GenBank/DDBJ databases">
        <title>Freshwater and sediment microbial communities from various areas in North America, analyzing microbe dynamics in response to fracking.</title>
        <authorList>
            <person name="Lamendella R."/>
        </authorList>
    </citation>
    <scope>NUCLEOTIDE SEQUENCE [LARGE SCALE GENOMIC DNA]</scope>
    <source>
        <strain evidence="8 9">1_TX</strain>
    </source>
</reference>
<dbReference type="RefSeq" id="WP_133481242.1">
    <property type="nucleotide sequence ID" value="NZ_SNWH01000001.1"/>
</dbReference>
<organism evidence="8 9">
    <name type="scientific">Halomonas ventosae</name>
    <dbReference type="NCBI Taxonomy" id="229007"/>
    <lineage>
        <taxon>Bacteria</taxon>
        <taxon>Pseudomonadati</taxon>
        <taxon>Pseudomonadota</taxon>
        <taxon>Gammaproteobacteria</taxon>
        <taxon>Oceanospirillales</taxon>
        <taxon>Halomonadaceae</taxon>
        <taxon>Halomonas</taxon>
    </lineage>
</organism>
<dbReference type="SUPFAM" id="SSF48557">
    <property type="entry name" value="L-aspartase-like"/>
    <property type="match status" value="1"/>
</dbReference>
<feature type="site" description="Important for catalytic activity" evidence="5">
    <location>
        <position position="324"/>
    </location>
</feature>
<gene>
    <name evidence="5" type="primary">fumC</name>
    <name evidence="8" type="ORF">DFO68_101239</name>
</gene>
<name>A0A4R6I3Y2_9GAMM</name>
<feature type="domain" description="Fumarase C C-terminal" evidence="7">
    <location>
        <begin position="401"/>
        <end position="454"/>
    </location>
</feature>
<feature type="binding site" evidence="5">
    <location>
        <position position="312"/>
    </location>
    <ligand>
        <name>substrate</name>
    </ligand>
</feature>
<evidence type="ECO:0000256" key="5">
    <source>
        <dbReference type="HAMAP-Rule" id="MF_00743"/>
    </source>
</evidence>
<dbReference type="Gene3D" id="1.20.200.10">
    <property type="entry name" value="Fumarase/aspartase (Central domain)"/>
    <property type="match status" value="1"/>
</dbReference>
<dbReference type="FunFam" id="1.20.200.10:FF:000001">
    <property type="entry name" value="Fumarate hydratase, mitochondrial"/>
    <property type="match status" value="1"/>
</dbReference>
<comment type="pathway">
    <text evidence="5">Carbohydrate metabolism; tricarboxylic acid cycle; (S)-malate from fumarate: step 1/1.</text>
</comment>
<evidence type="ECO:0000256" key="3">
    <source>
        <dbReference type="ARBA" id="ARBA00022532"/>
    </source>
</evidence>
<dbReference type="InterPro" id="IPR018951">
    <property type="entry name" value="Fumarase_C_C"/>
</dbReference>
<dbReference type="PANTHER" id="PTHR11444:SF22">
    <property type="entry name" value="FUMARATE HYDRATASE CLASS II"/>
    <property type="match status" value="1"/>
</dbReference>
<dbReference type="GO" id="GO:0006099">
    <property type="term" value="P:tricarboxylic acid cycle"/>
    <property type="evidence" value="ECO:0007669"/>
    <property type="project" value="UniProtKB-UniRule"/>
</dbReference>
<accession>A0A4R6I3Y2</accession>
<dbReference type="Pfam" id="PF00206">
    <property type="entry name" value="Lyase_1"/>
    <property type="match status" value="1"/>
</dbReference>
<keyword evidence="3 5" id="KW-0816">Tricarboxylic acid cycle</keyword>
<dbReference type="HAMAP" id="MF_00743">
    <property type="entry name" value="FumaraseC"/>
    <property type="match status" value="1"/>
</dbReference>
<feature type="active site" evidence="5">
    <location>
        <position position="311"/>
    </location>
</feature>
<feature type="domain" description="Fumarate lyase N-terminal" evidence="6">
    <location>
        <begin position="12"/>
        <end position="335"/>
    </location>
</feature>
<dbReference type="GO" id="GO:0005737">
    <property type="term" value="C:cytoplasm"/>
    <property type="evidence" value="ECO:0007669"/>
    <property type="project" value="UniProtKB-SubCell"/>
</dbReference>
<dbReference type="InterPro" id="IPR022761">
    <property type="entry name" value="Fumarate_lyase_N"/>
</dbReference>
<comment type="similarity">
    <text evidence="1 5">Belongs to the class-II fumarase/aspartase family. Fumarase subfamily.</text>
</comment>
<evidence type="ECO:0000259" key="6">
    <source>
        <dbReference type="Pfam" id="PF00206"/>
    </source>
</evidence>
<comment type="subunit">
    <text evidence="5">Homotetramer.</text>
</comment>
<dbReference type="Gene3D" id="1.10.40.30">
    <property type="entry name" value="Fumarase/aspartase (C-terminal domain)"/>
    <property type="match status" value="1"/>
</dbReference>
<dbReference type="PANTHER" id="PTHR11444">
    <property type="entry name" value="ASPARTATEAMMONIA/ARGININOSUCCINATE/ADENYLOSUCCINATE LYASE"/>
    <property type="match status" value="1"/>
</dbReference>
<evidence type="ECO:0000313" key="9">
    <source>
        <dbReference type="Proteomes" id="UP000295150"/>
    </source>
</evidence>
<comment type="caution">
    <text evidence="8">The sequence shown here is derived from an EMBL/GenBank/DDBJ whole genome shotgun (WGS) entry which is preliminary data.</text>
</comment>
<keyword evidence="2 5" id="KW-0963">Cytoplasm</keyword>
<feature type="active site" description="Proton donor/acceptor" evidence="5">
    <location>
        <position position="181"/>
    </location>
</feature>
<dbReference type="EC" id="4.2.1.2" evidence="5"/>
<dbReference type="GO" id="GO:0006106">
    <property type="term" value="P:fumarate metabolic process"/>
    <property type="evidence" value="ECO:0007669"/>
    <property type="project" value="InterPro"/>
</dbReference>
<comment type="caution">
    <text evidence="5">Lacks conserved residue(s) required for the propagation of feature annotation.</text>
</comment>
<comment type="subcellular location">
    <subcellularLocation>
        <location evidence="5">Cytoplasm</location>
    </subcellularLocation>
</comment>
<evidence type="ECO:0000259" key="7">
    <source>
        <dbReference type="Pfam" id="PF10415"/>
    </source>
</evidence>
<comment type="miscellaneous">
    <text evidence="5">There are 2 substrate-binding sites: the catalytic A site, and the non-catalytic B site that may play a role in the transfer of substrate or product between the active site and the solvent. Alternatively, the B site may bind allosteric effectors.</text>
</comment>
<dbReference type="InterPro" id="IPR008948">
    <property type="entry name" value="L-Aspartase-like"/>
</dbReference>
<comment type="catalytic activity">
    <reaction evidence="5">
        <text>(S)-malate = fumarate + H2O</text>
        <dbReference type="Rhea" id="RHEA:12460"/>
        <dbReference type="ChEBI" id="CHEBI:15377"/>
        <dbReference type="ChEBI" id="CHEBI:15589"/>
        <dbReference type="ChEBI" id="CHEBI:29806"/>
        <dbReference type="EC" id="4.2.1.2"/>
    </reaction>
</comment>
<feature type="binding site" evidence="5">
    <location>
        <begin position="317"/>
        <end position="319"/>
    </location>
    <ligand>
        <name>substrate</name>
    </ligand>
</feature>
<evidence type="ECO:0000256" key="1">
    <source>
        <dbReference type="ARBA" id="ARBA00009084"/>
    </source>
</evidence>
<dbReference type="EMBL" id="SNWH01000001">
    <property type="protein sequence ID" value="TDO16710.1"/>
    <property type="molecule type" value="Genomic_DNA"/>
</dbReference>
<dbReference type="Proteomes" id="UP000295150">
    <property type="component" value="Unassembled WGS sequence"/>
</dbReference>
<keyword evidence="9" id="KW-1185">Reference proteome</keyword>
<dbReference type="InterPro" id="IPR024083">
    <property type="entry name" value="Fumarase/histidase_N"/>
</dbReference>
<comment type="function">
    <text evidence="5">Involved in the TCA cycle. Catalyzes the stereospecific interconversion of fumarate to L-malate.</text>
</comment>
<evidence type="ECO:0000313" key="8">
    <source>
        <dbReference type="EMBL" id="TDO16710.1"/>
    </source>
</evidence>
<sequence>MSDYRIERDSMGELEVPREALYGAQTQRAVNNFPVSGQSMPTAFIHAIARIKLAAARVNHGLDLLDDARCRAIVAAAEAILAGQLDDQFPVDVFQTGSGTSSNMNVNEVIAQWASRDGVEVGANDHVNMGQSSNDVIPTAIHLSAALAVTGELRPALEHLRATIDTRAAELDDVVKTGRTHLMDAMPLRMSQELGGWSSQVGQAIERLDSALVRLSRLAQGGTAVGTGINAHPEFAERMARELSDQTGLSLSPNDSFFASLASQDAAVELSGQLRGLACVVMKIANDLRWMNSGPLAGLGEIELQALQPGSSIMPGKVNPVIPESAAQAAAQVIGLDTAVTVAGQSGNFQLNVMLPLVAHNLLTSITLMTNTARLLADRAIASFKVRHDHLEAPLARNPILVTALNSVIGYDAAAAIAKQAYQAGRPIIEVAAERTELSRAELERLLDPASLTRGGVPE</sequence>
<dbReference type="Gene3D" id="1.10.275.10">
    <property type="entry name" value="Fumarase/aspartase (N-terminal domain)"/>
    <property type="match status" value="1"/>
</dbReference>
<dbReference type="FunFam" id="1.10.275.10:FF:000001">
    <property type="entry name" value="Fumarate hydratase, mitochondrial"/>
    <property type="match status" value="1"/>
</dbReference>
<dbReference type="OrthoDB" id="9802809at2"/>
<dbReference type="PRINTS" id="PR00149">
    <property type="entry name" value="FUMRATELYASE"/>
</dbReference>
<dbReference type="Pfam" id="PF10415">
    <property type="entry name" value="FumaraseC_C"/>
    <property type="match status" value="1"/>
</dbReference>
<feature type="binding site" evidence="5">
    <location>
        <begin position="98"/>
        <end position="100"/>
    </location>
    <ligand>
        <name>substrate</name>
    </ligand>
</feature>
<proteinExistence type="inferred from homology"/>
<feature type="binding site" evidence="5">
    <location>
        <position position="180"/>
    </location>
    <ligand>
        <name>substrate</name>
    </ligand>
</feature>
<keyword evidence="4 5" id="KW-0456">Lyase</keyword>
<dbReference type="InterPro" id="IPR000362">
    <property type="entry name" value="Fumarate_lyase_fam"/>
</dbReference>
<dbReference type="CDD" id="cd01362">
    <property type="entry name" value="Fumarase_classII"/>
    <property type="match status" value="1"/>
</dbReference>
<dbReference type="InterPro" id="IPR005677">
    <property type="entry name" value="Fum_hydII"/>
</dbReference>
<dbReference type="GO" id="GO:0004333">
    <property type="term" value="F:fumarate hydratase activity"/>
    <property type="evidence" value="ECO:0007669"/>
    <property type="project" value="UniProtKB-UniRule"/>
</dbReference>
<evidence type="ECO:0000256" key="2">
    <source>
        <dbReference type="ARBA" id="ARBA00022490"/>
    </source>
</evidence>
<dbReference type="UniPathway" id="UPA00223">
    <property type="reaction ID" value="UER01007"/>
</dbReference>
<protein>
    <recommendedName>
        <fullName evidence="5">Fumarate hydratase class II</fullName>
        <shortName evidence="5">Fumarase C</shortName>
        <ecNumber evidence="5">4.2.1.2</ecNumber>
    </recommendedName>
    <alternativeName>
        <fullName evidence="5">Aerobic fumarase</fullName>
    </alternativeName>
    <alternativeName>
        <fullName evidence="5">Iron-independent fumarase</fullName>
    </alternativeName>
</protein>